<dbReference type="InterPro" id="IPR036640">
    <property type="entry name" value="ABC1_TM_sf"/>
</dbReference>
<keyword evidence="4 9" id="KW-0812">Transmembrane</keyword>
<comment type="subcellular location">
    <subcellularLocation>
        <location evidence="1">Cell membrane</location>
        <topology evidence="1">Multi-pass membrane protein</topology>
    </subcellularLocation>
</comment>
<feature type="transmembrane region" description="Helical" evidence="9">
    <location>
        <begin position="166"/>
        <end position="186"/>
    </location>
</feature>
<evidence type="ECO:0000313" key="13">
    <source>
        <dbReference type="Proteomes" id="UP000823849"/>
    </source>
</evidence>
<evidence type="ECO:0000256" key="3">
    <source>
        <dbReference type="ARBA" id="ARBA00022475"/>
    </source>
</evidence>
<organism evidence="12 13">
    <name type="scientific">Candidatus Fusicatenibacter intestinigallinarum</name>
    <dbReference type="NCBI Taxonomy" id="2838598"/>
    <lineage>
        <taxon>Bacteria</taxon>
        <taxon>Bacillati</taxon>
        <taxon>Bacillota</taxon>
        <taxon>Clostridia</taxon>
        <taxon>Lachnospirales</taxon>
        <taxon>Lachnospiraceae</taxon>
        <taxon>Fusicatenibacter</taxon>
    </lineage>
</organism>
<protein>
    <submittedName>
        <fullName evidence="12">ABC transporter ATP-binding protein/permease</fullName>
    </submittedName>
</protein>
<dbReference type="Pfam" id="PF00005">
    <property type="entry name" value="ABC_tran"/>
    <property type="match status" value="1"/>
</dbReference>
<evidence type="ECO:0000256" key="1">
    <source>
        <dbReference type="ARBA" id="ARBA00004651"/>
    </source>
</evidence>
<dbReference type="FunFam" id="1.20.1560.10:FF:000011">
    <property type="entry name" value="Multidrug ABC transporter ATP-binding protein"/>
    <property type="match status" value="1"/>
</dbReference>
<feature type="transmembrane region" description="Helical" evidence="9">
    <location>
        <begin position="280"/>
        <end position="302"/>
    </location>
</feature>
<dbReference type="SMART" id="SM00382">
    <property type="entry name" value="AAA"/>
    <property type="match status" value="1"/>
</dbReference>
<dbReference type="PANTHER" id="PTHR43394">
    <property type="entry name" value="ATP-DEPENDENT PERMEASE MDL1, MITOCHONDRIAL"/>
    <property type="match status" value="1"/>
</dbReference>
<dbReference type="PROSITE" id="PS00211">
    <property type="entry name" value="ABC_TRANSPORTER_1"/>
    <property type="match status" value="1"/>
</dbReference>
<dbReference type="EMBL" id="DWWU01000001">
    <property type="protein sequence ID" value="HJC14228.1"/>
    <property type="molecule type" value="Genomic_DNA"/>
</dbReference>
<evidence type="ECO:0000259" key="11">
    <source>
        <dbReference type="PROSITE" id="PS50929"/>
    </source>
</evidence>
<gene>
    <name evidence="12" type="ORF">H9705_00155</name>
</gene>
<feature type="transmembrane region" description="Helical" evidence="9">
    <location>
        <begin position="90"/>
        <end position="115"/>
    </location>
</feature>
<dbReference type="InterPro" id="IPR027417">
    <property type="entry name" value="P-loop_NTPase"/>
</dbReference>
<feature type="transmembrane region" description="Helical" evidence="9">
    <location>
        <begin position="192"/>
        <end position="210"/>
    </location>
</feature>
<dbReference type="GO" id="GO:0015421">
    <property type="term" value="F:ABC-type oligopeptide transporter activity"/>
    <property type="evidence" value="ECO:0007669"/>
    <property type="project" value="TreeGrafter"/>
</dbReference>
<keyword evidence="2" id="KW-0813">Transport</keyword>
<sequence>MSRAGGFHGPSRGAGQEKAKDFKGSIRNLIRYMGKYKLRLGLVLLCAIMGTVFSIVGPKILGKATTELFNGLVAKVQGTGGIDFGKIGQILLSVMALYLVSAAFSLIQGFVMTGISNDVSYSLRKEISQKINRMPMKYFESRTYGEVLSRVTNDVDMLQQGISQSITQLITSVTTMIGVLIMMISINGWMTLAAFLILPVSMLIIGTVMGHSQKFFRNQQSYLGVVNGQVEEIYSGQNVVKAFNKEEDVVREFEKANRNLYESGWKAQFFSGIMMPIMSFIGNLGYVLVAILGGFMVIRGAIEVGDIQSFFQYIRNFTQPVQQIAQVSNMLQMSAASAERVFEFLNEEEEDQTVEHPVSVEGLEGNVTFDHVGFGYNPEKTIIKDFSADVKFGQKIAIVGPTGAGKTTMVKLLMRFYDVTRGAILIDGHNVKDFNRSELREMFGMVLQDTWLFNGTIMENIRYGRLDATDEEVIEAAKAAHAHKFIMQQPEGYQTVLNEETSNISQGQKQLLTIARAILADDKILILDEATSSVDTRTEILIQKAMDNLMKGRTSFIIAHRLSTIRDADLILVMKDGDIIEQGTHEELLEKGGFYAQLYNSQFERVIA</sequence>
<dbReference type="GO" id="GO:0016887">
    <property type="term" value="F:ATP hydrolysis activity"/>
    <property type="evidence" value="ECO:0007669"/>
    <property type="project" value="InterPro"/>
</dbReference>
<dbReference type="InterPro" id="IPR003593">
    <property type="entry name" value="AAA+_ATPase"/>
</dbReference>
<dbReference type="Gene3D" id="3.40.50.300">
    <property type="entry name" value="P-loop containing nucleotide triphosphate hydrolases"/>
    <property type="match status" value="1"/>
</dbReference>
<dbReference type="Proteomes" id="UP000823849">
    <property type="component" value="Unassembled WGS sequence"/>
</dbReference>
<dbReference type="AlphaFoldDB" id="A0A9D2N6Z9"/>
<evidence type="ECO:0000256" key="6">
    <source>
        <dbReference type="ARBA" id="ARBA00022840"/>
    </source>
</evidence>
<accession>A0A9D2N6Z9</accession>
<evidence type="ECO:0000256" key="2">
    <source>
        <dbReference type="ARBA" id="ARBA00022448"/>
    </source>
</evidence>
<dbReference type="InterPro" id="IPR011527">
    <property type="entry name" value="ABC1_TM_dom"/>
</dbReference>
<proteinExistence type="predicted"/>
<dbReference type="GO" id="GO:0005524">
    <property type="term" value="F:ATP binding"/>
    <property type="evidence" value="ECO:0007669"/>
    <property type="project" value="UniProtKB-KW"/>
</dbReference>
<dbReference type="GO" id="GO:0005886">
    <property type="term" value="C:plasma membrane"/>
    <property type="evidence" value="ECO:0007669"/>
    <property type="project" value="UniProtKB-SubCell"/>
</dbReference>
<evidence type="ECO:0000256" key="5">
    <source>
        <dbReference type="ARBA" id="ARBA00022741"/>
    </source>
</evidence>
<dbReference type="GO" id="GO:0090374">
    <property type="term" value="P:oligopeptide export from mitochondrion"/>
    <property type="evidence" value="ECO:0007669"/>
    <property type="project" value="TreeGrafter"/>
</dbReference>
<dbReference type="PANTHER" id="PTHR43394:SF7">
    <property type="entry name" value="ABC TRANSPORTER B FAMILY MEMBER 28"/>
    <property type="match status" value="1"/>
</dbReference>
<keyword evidence="5" id="KW-0547">Nucleotide-binding</keyword>
<dbReference type="PROSITE" id="PS50893">
    <property type="entry name" value="ABC_TRANSPORTER_2"/>
    <property type="match status" value="1"/>
</dbReference>
<dbReference type="SUPFAM" id="SSF90123">
    <property type="entry name" value="ABC transporter transmembrane region"/>
    <property type="match status" value="1"/>
</dbReference>
<dbReference type="SUPFAM" id="SSF52540">
    <property type="entry name" value="P-loop containing nucleoside triphosphate hydrolases"/>
    <property type="match status" value="1"/>
</dbReference>
<dbReference type="Gene3D" id="1.20.1560.10">
    <property type="entry name" value="ABC transporter type 1, transmembrane domain"/>
    <property type="match status" value="1"/>
</dbReference>
<evidence type="ECO:0000313" key="12">
    <source>
        <dbReference type="EMBL" id="HJC14228.1"/>
    </source>
</evidence>
<feature type="domain" description="ABC transmembrane type-1" evidence="11">
    <location>
        <begin position="42"/>
        <end position="333"/>
    </location>
</feature>
<dbReference type="CDD" id="cd03254">
    <property type="entry name" value="ABCC_Glucan_exporter_like"/>
    <property type="match status" value="1"/>
</dbReference>
<feature type="transmembrane region" description="Helical" evidence="9">
    <location>
        <begin position="40"/>
        <end position="61"/>
    </location>
</feature>
<evidence type="ECO:0000259" key="10">
    <source>
        <dbReference type="PROSITE" id="PS50893"/>
    </source>
</evidence>
<dbReference type="InterPro" id="IPR017871">
    <property type="entry name" value="ABC_transporter-like_CS"/>
</dbReference>
<dbReference type="InterPro" id="IPR039421">
    <property type="entry name" value="Type_1_exporter"/>
</dbReference>
<evidence type="ECO:0000256" key="9">
    <source>
        <dbReference type="SAM" id="Phobius"/>
    </source>
</evidence>
<evidence type="ECO:0000256" key="7">
    <source>
        <dbReference type="ARBA" id="ARBA00022989"/>
    </source>
</evidence>
<name>A0A9D2N6Z9_9FIRM</name>
<keyword evidence="6 12" id="KW-0067">ATP-binding</keyword>
<keyword evidence="8 9" id="KW-0472">Membrane</keyword>
<feature type="domain" description="ABC transporter" evidence="10">
    <location>
        <begin position="367"/>
        <end position="601"/>
    </location>
</feature>
<keyword evidence="3" id="KW-1003">Cell membrane</keyword>
<dbReference type="FunFam" id="3.40.50.300:FF:000287">
    <property type="entry name" value="Multidrug ABC transporter ATP-binding protein"/>
    <property type="match status" value="1"/>
</dbReference>
<dbReference type="InterPro" id="IPR003439">
    <property type="entry name" value="ABC_transporter-like_ATP-bd"/>
</dbReference>
<dbReference type="PROSITE" id="PS50929">
    <property type="entry name" value="ABC_TM1F"/>
    <property type="match status" value="1"/>
</dbReference>
<reference evidence="12" key="1">
    <citation type="journal article" date="2021" name="PeerJ">
        <title>Extensive microbial diversity within the chicken gut microbiome revealed by metagenomics and culture.</title>
        <authorList>
            <person name="Gilroy R."/>
            <person name="Ravi A."/>
            <person name="Getino M."/>
            <person name="Pursley I."/>
            <person name="Horton D.L."/>
            <person name="Alikhan N.F."/>
            <person name="Baker D."/>
            <person name="Gharbi K."/>
            <person name="Hall N."/>
            <person name="Watson M."/>
            <person name="Adriaenssens E.M."/>
            <person name="Foster-Nyarko E."/>
            <person name="Jarju S."/>
            <person name="Secka A."/>
            <person name="Antonio M."/>
            <person name="Oren A."/>
            <person name="Chaudhuri R.R."/>
            <person name="La Ragione R."/>
            <person name="Hildebrand F."/>
            <person name="Pallen M.J."/>
        </authorList>
    </citation>
    <scope>NUCLEOTIDE SEQUENCE</scope>
    <source>
        <strain evidence="12">CHK185-5351</strain>
    </source>
</reference>
<reference evidence="12" key="2">
    <citation type="submission" date="2021-04" db="EMBL/GenBank/DDBJ databases">
        <authorList>
            <person name="Gilroy R."/>
        </authorList>
    </citation>
    <scope>NUCLEOTIDE SEQUENCE</scope>
    <source>
        <strain evidence="12">CHK185-5351</strain>
    </source>
</reference>
<comment type="caution">
    <text evidence="12">The sequence shown here is derived from an EMBL/GenBank/DDBJ whole genome shotgun (WGS) entry which is preliminary data.</text>
</comment>
<evidence type="ECO:0000256" key="8">
    <source>
        <dbReference type="ARBA" id="ARBA00023136"/>
    </source>
</evidence>
<dbReference type="CDD" id="cd18547">
    <property type="entry name" value="ABC_6TM_Tm288_like"/>
    <property type="match status" value="1"/>
</dbReference>
<keyword evidence="7 9" id="KW-1133">Transmembrane helix</keyword>
<dbReference type="Pfam" id="PF00664">
    <property type="entry name" value="ABC_membrane"/>
    <property type="match status" value="1"/>
</dbReference>
<evidence type="ECO:0000256" key="4">
    <source>
        <dbReference type="ARBA" id="ARBA00022692"/>
    </source>
</evidence>